<keyword evidence="1" id="KW-0479">Metal-binding</keyword>
<comment type="caution">
    <text evidence="5">The sequence shown here is derived from an EMBL/GenBank/DDBJ whole genome shotgun (WGS) entry which is preliminary data.</text>
</comment>
<name>A0A423WQ47_CYTCH</name>
<evidence type="ECO:0000256" key="1">
    <source>
        <dbReference type="ARBA" id="ARBA00022723"/>
    </source>
</evidence>
<evidence type="ECO:0000313" key="5">
    <source>
        <dbReference type="EMBL" id="ROW05394.1"/>
    </source>
</evidence>
<keyword evidence="6" id="KW-1185">Reference proteome</keyword>
<protein>
    <recommendedName>
        <fullName evidence="4">Zn(2)-C6 fungal-type domain-containing protein</fullName>
    </recommendedName>
</protein>
<proteinExistence type="predicted"/>
<dbReference type="GO" id="GO:0008270">
    <property type="term" value="F:zinc ion binding"/>
    <property type="evidence" value="ECO:0007669"/>
    <property type="project" value="InterPro"/>
</dbReference>
<dbReference type="SUPFAM" id="SSF57701">
    <property type="entry name" value="Zn2/Cys6 DNA-binding domain"/>
    <property type="match status" value="1"/>
</dbReference>
<feature type="domain" description="Zn(2)-C6 fungal-type" evidence="4">
    <location>
        <begin position="11"/>
        <end position="40"/>
    </location>
</feature>
<accession>A0A423WQ47</accession>
<dbReference type="GO" id="GO:0000981">
    <property type="term" value="F:DNA-binding transcription factor activity, RNA polymerase II-specific"/>
    <property type="evidence" value="ECO:0007669"/>
    <property type="project" value="InterPro"/>
</dbReference>
<evidence type="ECO:0000256" key="2">
    <source>
        <dbReference type="ARBA" id="ARBA00023242"/>
    </source>
</evidence>
<dbReference type="InterPro" id="IPR001138">
    <property type="entry name" value="Zn2Cys6_DnaBD"/>
</dbReference>
<dbReference type="OrthoDB" id="4685598at2759"/>
<dbReference type="PROSITE" id="PS00463">
    <property type="entry name" value="ZN2_CY6_FUNGAL_1"/>
    <property type="match status" value="1"/>
</dbReference>
<dbReference type="Pfam" id="PF00172">
    <property type="entry name" value="Zn_clus"/>
    <property type="match status" value="1"/>
</dbReference>
<evidence type="ECO:0000313" key="6">
    <source>
        <dbReference type="Proteomes" id="UP000284375"/>
    </source>
</evidence>
<dbReference type="AlphaFoldDB" id="A0A423WQ47"/>
<evidence type="ECO:0000256" key="3">
    <source>
        <dbReference type="SAM" id="MobiDB-lite"/>
    </source>
</evidence>
<dbReference type="CDD" id="cd12148">
    <property type="entry name" value="fungal_TF_MHR"/>
    <property type="match status" value="1"/>
</dbReference>
<dbReference type="Proteomes" id="UP000284375">
    <property type="component" value="Unassembled WGS sequence"/>
</dbReference>
<dbReference type="CDD" id="cd00067">
    <property type="entry name" value="GAL4"/>
    <property type="match status" value="1"/>
</dbReference>
<keyword evidence="2" id="KW-0539">Nucleus</keyword>
<dbReference type="SMART" id="SM00066">
    <property type="entry name" value="GAL4"/>
    <property type="match status" value="1"/>
</dbReference>
<dbReference type="PROSITE" id="PS50048">
    <property type="entry name" value="ZN2_CY6_FUNGAL_2"/>
    <property type="match status" value="1"/>
</dbReference>
<evidence type="ECO:0000259" key="4">
    <source>
        <dbReference type="PROSITE" id="PS50048"/>
    </source>
</evidence>
<feature type="compositionally biased region" description="Pro residues" evidence="3">
    <location>
        <begin position="460"/>
        <end position="470"/>
    </location>
</feature>
<dbReference type="Gene3D" id="4.10.240.10">
    <property type="entry name" value="Zn(2)-C6 fungal-type DNA-binding domain"/>
    <property type="match status" value="1"/>
</dbReference>
<dbReference type="InterPro" id="IPR053181">
    <property type="entry name" value="EcdB-like_regulator"/>
</dbReference>
<dbReference type="PANTHER" id="PTHR47785">
    <property type="entry name" value="ZN(II)2CYS6 TRANSCRIPTION FACTOR (EUROFUNG)-RELATED-RELATED"/>
    <property type="match status" value="1"/>
</dbReference>
<dbReference type="GO" id="GO:0006351">
    <property type="term" value="P:DNA-templated transcription"/>
    <property type="evidence" value="ECO:0007669"/>
    <property type="project" value="InterPro"/>
</dbReference>
<feature type="region of interest" description="Disordered" evidence="3">
    <location>
        <begin position="460"/>
        <end position="480"/>
    </location>
</feature>
<dbReference type="EMBL" id="LJZO01000001">
    <property type="protein sequence ID" value="ROW05394.1"/>
    <property type="molecule type" value="Genomic_DNA"/>
</dbReference>
<dbReference type="InterPro" id="IPR036864">
    <property type="entry name" value="Zn2-C6_fun-type_DNA-bd_sf"/>
</dbReference>
<reference evidence="5 6" key="1">
    <citation type="submission" date="2015-09" db="EMBL/GenBank/DDBJ databases">
        <title>Host preference determinants of Valsa canker pathogens revealed by comparative genomics.</title>
        <authorList>
            <person name="Yin Z."/>
            <person name="Huang L."/>
        </authorList>
    </citation>
    <scope>NUCLEOTIDE SEQUENCE [LARGE SCALE GENOMIC DNA]</scope>
    <source>
        <strain evidence="5 6">YSFL</strain>
    </source>
</reference>
<gene>
    <name evidence="5" type="ORF">VSDG_00363</name>
</gene>
<dbReference type="Pfam" id="PF04082">
    <property type="entry name" value="Fungal_trans"/>
    <property type="match status" value="1"/>
</dbReference>
<dbReference type="GO" id="GO:0003677">
    <property type="term" value="F:DNA binding"/>
    <property type="evidence" value="ECO:0007669"/>
    <property type="project" value="InterPro"/>
</dbReference>
<sequence length="588" mass="65309">MNYTRKRASLACDFCRHRKRRCDGKQPCSTCREASADCVYKELATERIEPSSSSQGALVERLSRIEALLEEQGKKLSDMSLNGAYGSAPASLHSVRSSSLIPAASPASAANSLLEEVDTGLENTQFLIPRGHTTTLAWLLSLPAIRSVIGDFPENYFYELEENAPLPRQLDLVQSVPTDWPFLEPGLLRKLADAYFDNVSPHLPLFTRQYYEVLLDGLSTNGPAEDIKSAICLCVCALGCVSSQPNEEHLGGHHENLGLRFFQPALRIILSKTVWGFRPSFEACQALVLAGTYFSYLGRPLHSWKMFHYAGNSFLDLVQTDRVAALDVARSGIEPLSDEVPLPQSVEGSDHDALIYFVAETAIRRLLNRIHSSLYSPDNVDITVLAEFAPAPNNPHLNNILALSSELNRQLEQHYSSIPLQPPIMTDPGSNDRRRILNLRYHHARHLIYRLFVLYVASQPPQPQQQPSPVPLSSSARTHTPQQGLQTLPRILLEKCHACIESGEALLLAAADVLDKRSPYLWTVVDISVACFVVLFLASGSPYLRHLTPDLNALAGVVMPKMRRWATPGSSIESELRIVDTLLASRYR</sequence>
<dbReference type="InterPro" id="IPR007219">
    <property type="entry name" value="XnlR_reg_dom"/>
</dbReference>
<organism evidence="5 6">
    <name type="scientific">Cytospora chrysosperma</name>
    <name type="common">Cytospora canker fungus</name>
    <name type="synonym">Sphaeria chrysosperma</name>
    <dbReference type="NCBI Taxonomy" id="252740"/>
    <lineage>
        <taxon>Eukaryota</taxon>
        <taxon>Fungi</taxon>
        <taxon>Dikarya</taxon>
        <taxon>Ascomycota</taxon>
        <taxon>Pezizomycotina</taxon>
        <taxon>Sordariomycetes</taxon>
        <taxon>Sordariomycetidae</taxon>
        <taxon>Diaporthales</taxon>
        <taxon>Cytosporaceae</taxon>
        <taxon>Cytospora</taxon>
    </lineage>
</organism>